<dbReference type="Pfam" id="PF23209">
    <property type="entry name" value="IDM1_C"/>
    <property type="match status" value="1"/>
</dbReference>
<dbReference type="Proteomes" id="UP001165090">
    <property type="component" value="Unassembled WGS sequence"/>
</dbReference>
<feature type="domain" description="Increased DNA methylation 1 C-terminal" evidence="2">
    <location>
        <begin position="481"/>
        <end position="574"/>
    </location>
</feature>
<dbReference type="PANTHER" id="PTHR47025">
    <property type="entry name" value="AUTOIMMUNE REGULATOR"/>
    <property type="match status" value="1"/>
</dbReference>
<comment type="caution">
    <text evidence="3">The sequence shown here is derived from an EMBL/GenBank/DDBJ whole genome shotgun (WGS) entry which is preliminary data.</text>
</comment>
<feature type="compositionally biased region" description="Gly residues" evidence="1">
    <location>
        <begin position="219"/>
        <end position="244"/>
    </location>
</feature>
<dbReference type="PANTHER" id="PTHR47025:SF2">
    <property type="entry name" value="AUTOIMMUNE REGULATOR"/>
    <property type="match status" value="1"/>
</dbReference>
<reference evidence="3 4" key="1">
    <citation type="journal article" date="2023" name="IScience">
        <title>Expanded male sex-determining region conserved during the evolution of homothallism in the green alga Volvox.</title>
        <authorList>
            <person name="Yamamoto K."/>
            <person name="Matsuzaki R."/>
            <person name="Mahakham W."/>
            <person name="Heman W."/>
            <person name="Sekimoto H."/>
            <person name="Kawachi M."/>
            <person name="Minakuchi Y."/>
            <person name="Toyoda A."/>
            <person name="Nozaki H."/>
        </authorList>
    </citation>
    <scope>NUCLEOTIDE SEQUENCE [LARGE SCALE GENOMIC DNA]</scope>
    <source>
        <strain evidence="3 4">NIES-4468</strain>
    </source>
</reference>
<organism evidence="3 4">
    <name type="scientific">Volvox africanus</name>
    <dbReference type="NCBI Taxonomy" id="51714"/>
    <lineage>
        <taxon>Eukaryota</taxon>
        <taxon>Viridiplantae</taxon>
        <taxon>Chlorophyta</taxon>
        <taxon>core chlorophytes</taxon>
        <taxon>Chlorophyceae</taxon>
        <taxon>CS clade</taxon>
        <taxon>Chlamydomonadales</taxon>
        <taxon>Volvocaceae</taxon>
        <taxon>Volvox</taxon>
    </lineage>
</organism>
<feature type="region of interest" description="Disordered" evidence="1">
    <location>
        <begin position="218"/>
        <end position="247"/>
    </location>
</feature>
<dbReference type="SUPFAM" id="SSF55729">
    <property type="entry name" value="Acyl-CoA N-acyltransferases (Nat)"/>
    <property type="match status" value="1"/>
</dbReference>
<protein>
    <recommendedName>
        <fullName evidence="2">Increased DNA methylation 1 C-terminal domain-containing protein</fullName>
    </recommendedName>
</protein>
<evidence type="ECO:0000256" key="1">
    <source>
        <dbReference type="SAM" id="MobiDB-lite"/>
    </source>
</evidence>
<accession>A0ABQ5S7Q3</accession>
<evidence type="ECO:0000313" key="4">
    <source>
        <dbReference type="Proteomes" id="UP001165090"/>
    </source>
</evidence>
<feature type="compositionally biased region" description="Gly residues" evidence="1">
    <location>
        <begin position="325"/>
        <end position="340"/>
    </location>
</feature>
<evidence type="ECO:0000313" key="3">
    <source>
        <dbReference type="EMBL" id="GLI65241.1"/>
    </source>
</evidence>
<gene>
    <name evidence="3" type="ORF">VaNZ11_008726</name>
</gene>
<proteinExistence type="predicted"/>
<dbReference type="Gene3D" id="3.40.630.30">
    <property type="match status" value="1"/>
</dbReference>
<dbReference type="InterPro" id="IPR016181">
    <property type="entry name" value="Acyl_CoA_acyltransferase"/>
</dbReference>
<dbReference type="InterPro" id="IPR056511">
    <property type="entry name" value="IDM1_C"/>
</dbReference>
<sequence length="602" mass="63187">MAKRQQAKYFLEGPAFACTSIQNNPSRDSLHIGAHDKDFCFNLRSSIHQGTRAWAARNRSVANGSNAQLTDAAERSDGNFPTSCSTSATLPPETICINRLHLRRTVTQLGRNRSCTDKTSNNSPKFRSDVNNWPAVAWHAMRSTLASVTMPSASTPHAHQHSTRDNRFPDSASIREAGVNDYMTVSGAISGCASGITRDSSPVSCTASTVATGRRFGLVGSGNGGQGGSRGGADGGSDGGGAGWAAGQRFRGAPQALFSLARGDDADQPRLRGHRGWSADVINGTGRRGGGAGIGASGMSAGLGGDLDMAKAEAVLADLMRDGRSGGGGGGEAALDGGSGDEADPGRAAAAEAVLSRLECGFCHRRLSSWRRSRGASAATLLCDGCHRGFHADCCRYRGLDPRPRRRRQLTEGSGEGAIRLGHAGPSPAPGGRTWLLAASELYGLKGAVRQEALEALQQASAVLSAEYGPRVVDAVLDSDYALVLRDARGTAVSAATVDVYGREVVVMDLAATSDDAHGRGHFRALVASLESWLDEATTQRWVVTLAPGKDGKAAQRMWREHGFRPLPARQAHAWARQLPGFPDVSGRGAVLLERRMAAGGR</sequence>
<name>A0ABQ5S7Q3_9CHLO</name>
<feature type="region of interest" description="Disordered" evidence="1">
    <location>
        <begin position="406"/>
        <end position="427"/>
    </location>
</feature>
<feature type="region of interest" description="Disordered" evidence="1">
    <location>
        <begin position="323"/>
        <end position="345"/>
    </location>
</feature>
<feature type="non-terminal residue" evidence="3">
    <location>
        <position position="602"/>
    </location>
</feature>
<dbReference type="EMBL" id="BSDZ01000023">
    <property type="protein sequence ID" value="GLI65241.1"/>
    <property type="molecule type" value="Genomic_DNA"/>
</dbReference>
<keyword evidence="4" id="KW-1185">Reference proteome</keyword>
<evidence type="ECO:0000259" key="2">
    <source>
        <dbReference type="Pfam" id="PF23209"/>
    </source>
</evidence>